<dbReference type="EMBL" id="JACVHF010000002">
    <property type="protein sequence ID" value="MBC9783563.1"/>
    <property type="molecule type" value="Genomic_DNA"/>
</dbReference>
<evidence type="ECO:0000313" key="2">
    <source>
        <dbReference type="Proteomes" id="UP000617402"/>
    </source>
</evidence>
<keyword evidence="2" id="KW-1185">Reference proteome</keyword>
<accession>A0ABR7T0Q5</accession>
<organism evidence="1 2">
    <name type="scientific">Heliobacterium chlorum</name>
    <dbReference type="NCBI Taxonomy" id="2698"/>
    <lineage>
        <taxon>Bacteria</taxon>
        <taxon>Bacillati</taxon>
        <taxon>Bacillota</taxon>
        <taxon>Clostridia</taxon>
        <taxon>Eubacteriales</taxon>
        <taxon>Heliobacteriaceae</taxon>
        <taxon>Heliobacterium</taxon>
    </lineage>
</organism>
<proteinExistence type="predicted"/>
<reference evidence="1 2" key="1">
    <citation type="submission" date="2020-07" db="EMBL/GenBank/DDBJ databases">
        <title>Draft whole-genome sequence of Heliobacterium chlorum DSM 3682, type strain.</title>
        <authorList>
            <person name="Kyndt J.A."/>
            <person name="Meyer T.E."/>
            <person name="Imhoff J.F."/>
        </authorList>
    </citation>
    <scope>NUCLEOTIDE SEQUENCE [LARGE SCALE GENOMIC DNA]</scope>
    <source>
        <strain evidence="1 2">DSM 3682</strain>
    </source>
</reference>
<comment type="caution">
    <text evidence="1">The sequence shown here is derived from an EMBL/GenBank/DDBJ whole genome shotgun (WGS) entry which is preliminary data.</text>
</comment>
<gene>
    <name evidence="1" type="ORF">H1S01_03425</name>
</gene>
<name>A0ABR7T0Q5_HELCL</name>
<dbReference type="Proteomes" id="UP000617402">
    <property type="component" value="Unassembled WGS sequence"/>
</dbReference>
<evidence type="ECO:0000313" key="1">
    <source>
        <dbReference type="EMBL" id="MBC9783563.1"/>
    </source>
</evidence>
<protein>
    <submittedName>
        <fullName evidence="1">Uncharacterized protein</fullName>
    </submittedName>
</protein>
<dbReference type="RefSeq" id="WP_188038718.1">
    <property type="nucleotide sequence ID" value="NZ_JACVHF010000002.1"/>
</dbReference>
<sequence length="60" mass="6898">MFKVTVLGKIGNNKIVLTQFGPRDYTVTSEHLGTIDWNRNFKSKKAVKQFIGELKDLDKE</sequence>